<name>A0A9D4MCI2_DREPO</name>
<evidence type="ECO:0000313" key="12">
    <source>
        <dbReference type="EMBL" id="KAH3874850.1"/>
    </source>
</evidence>
<dbReference type="SUPFAM" id="SSF81321">
    <property type="entry name" value="Family A G protein-coupled receptor-like"/>
    <property type="match status" value="1"/>
</dbReference>
<dbReference type="Gene3D" id="1.20.1070.10">
    <property type="entry name" value="Rhodopsin 7-helix transmembrane proteins"/>
    <property type="match status" value="2"/>
</dbReference>
<evidence type="ECO:0000256" key="6">
    <source>
        <dbReference type="ARBA" id="ARBA00023170"/>
    </source>
</evidence>
<organism evidence="12 13">
    <name type="scientific">Dreissena polymorpha</name>
    <name type="common">Zebra mussel</name>
    <name type="synonym">Mytilus polymorpha</name>
    <dbReference type="NCBI Taxonomy" id="45954"/>
    <lineage>
        <taxon>Eukaryota</taxon>
        <taxon>Metazoa</taxon>
        <taxon>Spiralia</taxon>
        <taxon>Lophotrochozoa</taxon>
        <taxon>Mollusca</taxon>
        <taxon>Bivalvia</taxon>
        <taxon>Autobranchia</taxon>
        <taxon>Heteroconchia</taxon>
        <taxon>Euheterodonta</taxon>
        <taxon>Imparidentia</taxon>
        <taxon>Neoheterodontei</taxon>
        <taxon>Myida</taxon>
        <taxon>Dreissenoidea</taxon>
        <taxon>Dreissenidae</taxon>
        <taxon>Dreissena</taxon>
    </lineage>
</organism>
<evidence type="ECO:0000256" key="10">
    <source>
        <dbReference type="SAM" id="Phobius"/>
    </source>
</evidence>
<keyword evidence="13" id="KW-1185">Reference proteome</keyword>
<evidence type="ECO:0000256" key="8">
    <source>
        <dbReference type="RuleBase" id="RU000688"/>
    </source>
</evidence>
<gene>
    <name evidence="12" type="ORF">DPMN_038104</name>
</gene>
<evidence type="ECO:0000259" key="11">
    <source>
        <dbReference type="PROSITE" id="PS50262"/>
    </source>
</evidence>
<dbReference type="InterPro" id="IPR000276">
    <property type="entry name" value="GPCR_Rhodpsn"/>
</dbReference>
<accession>A0A9D4MCI2</accession>
<keyword evidence="7 8" id="KW-0807">Transducer</keyword>
<proteinExistence type="inferred from homology"/>
<dbReference type="PRINTS" id="PR00237">
    <property type="entry name" value="GPCRRHODOPSN"/>
</dbReference>
<keyword evidence="3 10" id="KW-1133">Transmembrane helix</keyword>
<dbReference type="PROSITE" id="PS00237">
    <property type="entry name" value="G_PROTEIN_RECEP_F1_1"/>
    <property type="match status" value="1"/>
</dbReference>
<feature type="transmembrane region" description="Helical" evidence="10">
    <location>
        <begin position="119"/>
        <end position="137"/>
    </location>
</feature>
<feature type="region of interest" description="Disordered" evidence="9">
    <location>
        <begin position="330"/>
        <end position="351"/>
    </location>
</feature>
<evidence type="ECO:0000256" key="7">
    <source>
        <dbReference type="ARBA" id="ARBA00023224"/>
    </source>
</evidence>
<dbReference type="CDD" id="cd00637">
    <property type="entry name" value="7tm_classA_rhodopsin-like"/>
    <property type="match status" value="1"/>
</dbReference>
<feature type="domain" description="G-protein coupled receptors family 1 profile" evidence="11">
    <location>
        <begin position="59"/>
        <end position="441"/>
    </location>
</feature>
<evidence type="ECO:0000256" key="1">
    <source>
        <dbReference type="ARBA" id="ARBA00004141"/>
    </source>
</evidence>
<evidence type="ECO:0000256" key="5">
    <source>
        <dbReference type="ARBA" id="ARBA00023136"/>
    </source>
</evidence>
<comment type="caution">
    <text evidence="12">The sequence shown here is derived from an EMBL/GenBank/DDBJ whole genome shotgun (WGS) entry which is preliminary data.</text>
</comment>
<feature type="transmembrane region" description="Helical" evidence="10">
    <location>
        <begin position="381"/>
        <end position="404"/>
    </location>
</feature>
<keyword evidence="5 10" id="KW-0472">Membrane</keyword>
<reference evidence="12" key="1">
    <citation type="journal article" date="2019" name="bioRxiv">
        <title>The Genome of the Zebra Mussel, Dreissena polymorpha: A Resource for Invasive Species Research.</title>
        <authorList>
            <person name="McCartney M.A."/>
            <person name="Auch B."/>
            <person name="Kono T."/>
            <person name="Mallez S."/>
            <person name="Zhang Y."/>
            <person name="Obille A."/>
            <person name="Becker A."/>
            <person name="Abrahante J.E."/>
            <person name="Garbe J."/>
            <person name="Badalamenti J.P."/>
            <person name="Herman A."/>
            <person name="Mangelson H."/>
            <person name="Liachko I."/>
            <person name="Sullivan S."/>
            <person name="Sone E.D."/>
            <person name="Koren S."/>
            <person name="Silverstein K.A.T."/>
            <person name="Beckman K.B."/>
            <person name="Gohl D.M."/>
        </authorList>
    </citation>
    <scope>NUCLEOTIDE SEQUENCE</scope>
    <source>
        <strain evidence="12">Duluth1</strain>
        <tissue evidence="12">Whole animal</tissue>
    </source>
</reference>
<dbReference type="GO" id="GO:0016020">
    <property type="term" value="C:membrane"/>
    <property type="evidence" value="ECO:0007669"/>
    <property type="project" value="UniProtKB-SubCell"/>
</dbReference>
<keyword evidence="6 8" id="KW-0675">Receptor</keyword>
<reference evidence="12" key="2">
    <citation type="submission" date="2020-11" db="EMBL/GenBank/DDBJ databases">
        <authorList>
            <person name="McCartney M.A."/>
            <person name="Auch B."/>
            <person name="Kono T."/>
            <person name="Mallez S."/>
            <person name="Becker A."/>
            <person name="Gohl D.M."/>
            <person name="Silverstein K.A.T."/>
            <person name="Koren S."/>
            <person name="Bechman K.B."/>
            <person name="Herman A."/>
            <person name="Abrahante J.E."/>
            <person name="Garbe J."/>
        </authorList>
    </citation>
    <scope>NUCLEOTIDE SEQUENCE</scope>
    <source>
        <strain evidence="12">Duluth1</strain>
        <tissue evidence="12">Whole animal</tissue>
    </source>
</reference>
<evidence type="ECO:0000313" key="13">
    <source>
        <dbReference type="Proteomes" id="UP000828390"/>
    </source>
</evidence>
<dbReference type="InterPro" id="IPR017452">
    <property type="entry name" value="GPCR_Rhodpsn_7TM"/>
</dbReference>
<dbReference type="PANTHER" id="PTHR24238:SF47">
    <property type="entry name" value="ECDYSTEROIDS_DOPAMINE RECEPTOR-RELATED"/>
    <property type="match status" value="1"/>
</dbReference>
<evidence type="ECO:0000256" key="3">
    <source>
        <dbReference type="ARBA" id="ARBA00022989"/>
    </source>
</evidence>
<dbReference type="PANTHER" id="PTHR24238">
    <property type="entry name" value="G-PROTEIN COUPLED RECEPTOR"/>
    <property type="match status" value="1"/>
</dbReference>
<dbReference type="Proteomes" id="UP000828390">
    <property type="component" value="Unassembled WGS sequence"/>
</dbReference>
<comment type="similarity">
    <text evidence="8">Belongs to the G-protein coupled receptor 1 family.</text>
</comment>
<dbReference type="GO" id="GO:0004930">
    <property type="term" value="F:G protein-coupled receptor activity"/>
    <property type="evidence" value="ECO:0007669"/>
    <property type="project" value="UniProtKB-KW"/>
</dbReference>
<dbReference type="Pfam" id="PF00001">
    <property type="entry name" value="7tm_1"/>
    <property type="match status" value="1"/>
</dbReference>
<feature type="transmembrane region" description="Helical" evidence="10">
    <location>
        <begin position="210"/>
        <end position="236"/>
    </location>
</feature>
<comment type="subcellular location">
    <subcellularLocation>
        <location evidence="1">Membrane</location>
        <topology evidence="1">Multi-pass membrane protein</topology>
    </subcellularLocation>
</comment>
<keyword evidence="2 8" id="KW-0812">Transmembrane</keyword>
<feature type="transmembrane region" description="Helical" evidence="10">
    <location>
        <begin position="79"/>
        <end position="99"/>
    </location>
</feature>
<evidence type="ECO:0000256" key="9">
    <source>
        <dbReference type="SAM" id="MobiDB-lite"/>
    </source>
</evidence>
<sequence length="465" mass="53292">MEEHINESLGYSMINFTYGNMSNFTVQTNKLDDLNMAQFRIKLPAFLYTIALMVVGTPGNILVLYVYFFKWRRSTSRMFILFLTSLDLINCVTTLPMEIYIMRFSIVIDIPWLCKISRFSTYTMNSSSAAILVAIAVDRFRRICRPHGPQFNATNSKYICIGCILVALGLYSWPSLLFYGTRTIQINGISGKSCLLENQYDNSLYPKLYFAFHIISTMIVFSVLSILYYFVGLQVCRHRKMRLRRKAENERVRSLIQQEQGSIAKEETLLQDSDSAELAKNQNHEANSTDPSQTNCIELLTLPVDPKAEISTSTIESSVNTSVNATLLATEPMRTSDASDKRRKRSNQKTFSKRNGCLRDSLNMSNGSYCMNMKIRIGRSTLMLFLITLAYIVSFLPFFVIAVLRQTESSFIVELNEFGIAMYQLCLRSYLLSCAINPIIYSFCNAQFRAFCFDTFRRKQVTSIR</sequence>
<dbReference type="PROSITE" id="PS50262">
    <property type="entry name" value="G_PROTEIN_RECEP_F1_2"/>
    <property type="match status" value="1"/>
</dbReference>
<keyword evidence="4 8" id="KW-0297">G-protein coupled receptor</keyword>
<evidence type="ECO:0000256" key="4">
    <source>
        <dbReference type="ARBA" id="ARBA00023040"/>
    </source>
</evidence>
<feature type="transmembrane region" description="Helical" evidence="10">
    <location>
        <begin position="158"/>
        <end position="179"/>
    </location>
</feature>
<dbReference type="EMBL" id="JAIWYP010000002">
    <property type="protein sequence ID" value="KAH3874850.1"/>
    <property type="molecule type" value="Genomic_DNA"/>
</dbReference>
<dbReference type="OrthoDB" id="6153266at2759"/>
<feature type="transmembrane region" description="Helical" evidence="10">
    <location>
        <begin position="45"/>
        <end position="67"/>
    </location>
</feature>
<evidence type="ECO:0000256" key="2">
    <source>
        <dbReference type="ARBA" id="ARBA00022692"/>
    </source>
</evidence>
<dbReference type="AlphaFoldDB" id="A0A9D4MCI2"/>
<protein>
    <recommendedName>
        <fullName evidence="11">G-protein coupled receptors family 1 profile domain-containing protein</fullName>
    </recommendedName>
</protein>